<proteinExistence type="predicted"/>
<dbReference type="InterPro" id="IPR050952">
    <property type="entry name" value="TRIM-NHL_E3_ligases"/>
</dbReference>
<dbReference type="InterPro" id="IPR011042">
    <property type="entry name" value="6-blade_b-propeller_TolB-like"/>
</dbReference>
<evidence type="ECO:0000313" key="4">
    <source>
        <dbReference type="EMBL" id="MBL0424176.1"/>
    </source>
</evidence>
<keyword evidence="5" id="KW-1185">Reference proteome</keyword>
<evidence type="ECO:0000313" key="5">
    <source>
        <dbReference type="Proteomes" id="UP000622707"/>
    </source>
</evidence>
<gene>
    <name evidence="4" type="ORF">JI746_03565</name>
</gene>
<feature type="repeat" description="NHL" evidence="2">
    <location>
        <begin position="246"/>
        <end position="289"/>
    </location>
</feature>
<dbReference type="Gene3D" id="2.120.10.30">
    <property type="entry name" value="TolB, C-terminal domain"/>
    <property type="match status" value="2"/>
</dbReference>
<evidence type="ECO:0000256" key="3">
    <source>
        <dbReference type="SAM" id="MobiDB-lite"/>
    </source>
</evidence>
<reference evidence="4 5" key="1">
    <citation type="journal article" date="2017" name="Int. J. Syst. Evol. Microbiol.">
        <title>Ramlibacter alkalitolerans sp. nov., alkali-tolerant bacterium isolated from soil of ginseng.</title>
        <authorList>
            <person name="Lee D.H."/>
            <person name="Cha C.J."/>
        </authorList>
    </citation>
    <scope>NUCLEOTIDE SEQUENCE [LARGE SCALE GENOMIC DNA]</scope>
    <source>
        <strain evidence="4 5">KACC 19305</strain>
    </source>
</reference>
<comment type="caution">
    <text evidence="4">The sequence shown here is derived from an EMBL/GenBank/DDBJ whole genome shotgun (WGS) entry which is preliminary data.</text>
</comment>
<evidence type="ECO:0000256" key="1">
    <source>
        <dbReference type="ARBA" id="ARBA00022737"/>
    </source>
</evidence>
<feature type="repeat" description="NHL" evidence="2">
    <location>
        <begin position="199"/>
        <end position="242"/>
    </location>
</feature>
<feature type="region of interest" description="Disordered" evidence="3">
    <location>
        <begin position="350"/>
        <end position="378"/>
    </location>
</feature>
<dbReference type="EMBL" id="JAEQND010000002">
    <property type="protein sequence ID" value="MBL0424176.1"/>
    <property type="molecule type" value="Genomic_DNA"/>
</dbReference>
<accession>A0ABS1JJ95</accession>
<dbReference type="Proteomes" id="UP000622707">
    <property type="component" value="Unassembled WGS sequence"/>
</dbReference>
<sequence>MTSLLLLAGCAEAPKAQAQKEAEIPVFPAAPDTARFFWERSIYSSADVVADAKDGSLRRMLTGEVRTGEGLGKPYGVAARNGRIYVGDTLNRVVVMYDLNAKTYTRIGVEDPGSLRMPFGLDLDDQNNLYVVDGTLKRVQVYDAKGKFLRVMGQDIKWSRPAGLAIDNARKRLYVVDVGGVSSNDHLVRVLDLETGKHLSDIGTRGEGPGQFNLPRDAVVGADGLLYVVDGGNFRVQVFDADGKFVKTFGTIGRQSGQFARPKEIAADRDGNIYVIDTAFGNFQIFNPQGELLLNVGGRSNVDGPARFMLPSGIAVDSDGRIYVVDQYFKKVDVFRPAALPASAHYGPTAPAATAAPAAAPATAQGPTARTPAPAATR</sequence>
<dbReference type="RefSeq" id="WP_201687418.1">
    <property type="nucleotide sequence ID" value="NZ_JAEQND010000002.1"/>
</dbReference>
<keyword evidence="1" id="KW-0677">Repeat</keyword>
<evidence type="ECO:0000256" key="2">
    <source>
        <dbReference type="PROSITE-ProRule" id="PRU00504"/>
    </source>
</evidence>
<organism evidence="4 5">
    <name type="scientific">Ramlibacter alkalitolerans</name>
    <dbReference type="NCBI Taxonomy" id="2039631"/>
    <lineage>
        <taxon>Bacteria</taxon>
        <taxon>Pseudomonadati</taxon>
        <taxon>Pseudomonadota</taxon>
        <taxon>Betaproteobacteria</taxon>
        <taxon>Burkholderiales</taxon>
        <taxon>Comamonadaceae</taxon>
        <taxon>Ramlibacter</taxon>
    </lineage>
</organism>
<dbReference type="PROSITE" id="PS51125">
    <property type="entry name" value="NHL"/>
    <property type="match status" value="2"/>
</dbReference>
<dbReference type="Pfam" id="PF01436">
    <property type="entry name" value="NHL"/>
    <property type="match status" value="2"/>
</dbReference>
<dbReference type="SUPFAM" id="SSF101898">
    <property type="entry name" value="NHL repeat"/>
    <property type="match status" value="1"/>
</dbReference>
<protein>
    <submittedName>
        <fullName evidence="4">6-bladed beta-propeller</fullName>
    </submittedName>
</protein>
<name>A0ABS1JJ95_9BURK</name>
<dbReference type="CDD" id="cd14962">
    <property type="entry name" value="NHL_like_6"/>
    <property type="match status" value="1"/>
</dbReference>
<dbReference type="PANTHER" id="PTHR24104:SF25">
    <property type="entry name" value="PROTEIN LIN-41"/>
    <property type="match status" value="1"/>
</dbReference>
<dbReference type="PANTHER" id="PTHR24104">
    <property type="entry name" value="E3 UBIQUITIN-PROTEIN LIGASE NHLRC1-RELATED"/>
    <property type="match status" value="1"/>
</dbReference>
<dbReference type="InterPro" id="IPR001258">
    <property type="entry name" value="NHL_repeat"/>
</dbReference>